<evidence type="ECO:0000256" key="2">
    <source>
        <dbReference type="ARBA" id="ARBA00010617"/>
    </source>
</evidence>
<dbReference type="InterPro" id="IPR002403">
    <property type="entry name" value="Cyt_P450_E_grp-IV"/>
</dbReference>
<keyword evidence="10" id="KW-1185">Reference proteome</keyword>
<evidence type="ECO:0000256" key="5">
    <source>
        <dbReference type="ARBA" id="ARBA00023004"/>
    </source>
</evidence>
<dbReference type="PRINTS" id="PR00465">
    <property type="entry name" value="EP450IV"/>
</dbReference>
<evidence type="ECO:0000256" key="6">
    <source>
        <dbReference type="PIRSR" id="PIRSR602403-1"/>
    </source>
</evidence>
<evidence type="ECO:0000256" key="8">
    <source>
        <dbReference type="SAM" id="Phobius"/>
    </source>
</evidence>
<accession>A0A9Q9ENB6</accession>
<dbReference type="InterPro" id="IPR036396">
    <property type="entry name" value="Cyt_P450_sf"/>
</dbReference>
<sequence>MDSIEVSVSRASKLWLAAAVALGIYVVLSILTSTFSTQARFWRTQPWAGQQKGWFKKLRSGLRSIRGTRDMLSEAYWKHSKENRAFVMPQFAQEPTVMLPQSMIKDFLQEPEENINLLVVLQEVMAIKYTGDADISTNPFHLDIVKNQLTRKLPLLTSEVHAELVLGFDDQWRVTEDEWTAIPAIKTCSTIISRAANRVFSGAKLCREPEWLEHTRIYGQSIFMEAGILTMLPWFIRPIAAPFICRNNAKHVRICQKHAVPVIEERFRATREGTSKEIPNDALQWIVEKAIEIGDSVEMDPKRITRRLMRLNMVAIHTTSITITNALLDLYSSSKVEDFVAGLREECERVLKQNNGQWNKTAVNELYRIDSTIKESMRVSSLGITGLMRKVTKPDGINLPDGTHIPQGVRIAAPNVAIHQDPEFYDRPDEYDAFRFSRSRELHDSNGKLLEARNQAIVTTNESFLPFGHGRHACPGRFFASQEMKLMLAHIVMNYDVKIDGPRPKNVEIKGAAFPSGKAKLLVRKRKVQAES</sequence>
<evidence type="ECO:0000256" key="4">
    <source>
        <dbReference type="ARBA" id="ARBA00023002"/>
    </source>
</evidence>
<dbReference type="InterPro" id="IPR001128">
    <property type="entry name" value="Cyt_P450"/>
</dbReference>
<gene>
    <name evidence="9" type="ORF">Slin15195_G097660</name>
</gene>
<reference evidence="9" key="1">
    <citation type="submission" date="2022-06" db="EMBL/GenBank/DDBJ databases">
        <title>Complete genome sequences of two strains of the flax pathogen Septoria linicola.</title>
        <authorList>
            <person name="Lapalu N."/>
            <person name="Simon A."/>
            <person name="Demenou B."/>
            <person name="Paumier D."/>
            <person name="Guillot M.-P."/>
            <person name="Gout L."/>
            <person name="Valade R."/>
        </authorList>
    </citation>
    <scope>NUCLEOTIDE SEQUENCE</scope>
    <source>
        <strain evidence="9">SE15195</strain>
    </source>
</reference>
<keyword evidence="8" id="KW-0812">Transmembrane</keyword>
<evidence type="ECO:0000256" key="3">
    <source>
        <dbReference type="ARBA" id="ARBA00022723"/>
    </source>
</evidence>
<evidence type="ECO:0000313" key="9">
    <source>
        <dbReference type="EMBL" id="USW56447.1"/>
    </source>
</evidence>
<dbReference type="GO" id="GO:0016705">
    <property type="term" value="F:oxidoreductase activity, acting on paired donors, with incorporation or reduction of molecular oxygen"/>
    <property type="evidence" value="ECO:0007669"/>
    <property type="project" value="InterPro"/>
</dbReference>
<keyword evidence="8" id="KW-0472">Membrane</keyword>
<protein>
    <submittedName>
        <fullName evidence="9">Cytochrome P450</fullName>
    </submittedName>
</protein>
<dbReference type="InterPro" id="IPR017972">
    <property type="entry name" value="Cyt_P450_CS"/>
</dbReference>
<dbReference type="Pfam" id="PF00067">
    <property type="entry name" value="p450"/>
    <property type="match status" value="1"/>
</dbReference>
<dbReference type="PROSITE" id="PS00086">
    <property type="entry name" value="CYTOCHROME_P450"/>
    <property type="match status" value="1"/>
</dbReference>
<proteinExistence type="inferred from homology"/>
<dbReference type="GO" id="GO:0020037">
    <property type="term" value="F:heme binding"/>
    <property type="evidence" value="ECO:0007669"/>
    <property type="project" value="InterPro"/>
</dbReference>
<dbReference type="PANTHER" id="PTHR46206">
    <property type="entry name" value="CYTOCHROME P450"/>
    <property type="match status" value="1"/>
</dbReference>
<keyword evidence="5 6" id="KW-0408">Iron</keyword>
<feature type="binding site" description="axial binding residue" evidence="6">
    <location>
        <position position="474"/>
    </location>
    <ligand>
        <name>heme</name>
        <dbReference type="ChEBI" id="CHEBI:30413"/>
    </ligand>
    <ligandPart>
        <name>Fe</name>
        <dbReference type="ChEBI" id="CHEBI:18248"/>
    </ligandPart>
</feature>
<evidence type="ECO:0000256" key="7">
    <source>
        <dbReference type="RuleBase" id="RU000461"/>
    </source>
</evidence>
<dbReference type="Proteomes" id="UP001056384">
    <property type="component" value="Chromosome 8"/>
</dbReference>
<comment type="cofactor">
    <cofactor evidence="1 6">
        <name>heme</name>
        <dbReference type="ChEBI" id="CHEBI:30413"/>
    </cofactor>
</comment>
<dbReference type="GO" id="GO:0005506">
    <property type="term" value="F:iron ion binding"/>
    <property type="evidence" value="ECO:0007669"/>
    <property type="project" value="InterPro"/>
</dbReference>
<keyword evidence="6 7" id="KW-0349">Heme</keyword>
<dbReference type="Gene3D" id="1.10.630.10">
    <property type="entry name" value="Cytochrome P450"/>
    <property type="match status" value="1"/>
</dbReference>
<name>A0A9Q9ENB6_9PEZI</name>
<dbReference type="EMBL" id="CP099425">
    <property type="protein sequence ID" value="USW56447.1"/>
    <property type="molecule type" value="Genomic_DNA"/>
</dbReference>
<keyword evidence="3 6" id="KW-0479">Metal-binding</keyword>
<keyword evidence="4 7" id="KW-0560">Oxidoreductase</keyword>
<keyword evidence="7" id="KW-0503">Monooxygenase</keyword>
<comment type="similarity">
    <text evidence="2 7">Belongs to the cytochrome P450 family.</text>
</comment>
<keyword evidence="8" id="KW-1133">Transmembrane helix</keyword>
<dbReference type="CDD" id="cd11041">
    <property type="entry name" value="CYP503A1-like"/>
    <property type="match status" value="1"/>
</dbReference>
<dbReference type="SUPFAM" id="SSF48264">
    <property type="entry name" value="Cytochrome P450"/>
    <property type="match status" value="1"/>
</dbReference>
<organism evidence="9 10">
    <name type="scientific">Septoria linicola</name>
    <dbReference type="NCBI Taxonomy" id="215465"/>
    <lineage>
        <taxon>Eukaryota</taxon>
        <taxon>Fungi</taxon>
        <taxon>Dikarya</taxon>
        <taxon>Ascomycota</taxon>
        <taxon>Pezizomycotina</taxon>
        <taxon>Dothideomycetes</taxon>
        <taxon>Dothideomycetidae</taxon>
        <taxon>Mycosphaerellales</taxon>
        <taxon>Mycosphaerellaceae</taxon>
        <taxon>Septoria</taxon>
    </lineage>
</organism>
<feature type="transmembrane region" description="Helical" evidence="8">
    <location>
        <begin position="14"/>
        <end position="35"/>
    </location>
</feature>
<evidence type="ECO:0000313" key="10">
    <source>
        <dbReference type="Proteomes" id="UP001056384"/>
    </source>
</evidence>
<dbReference type="GO" id="GO:0004497">
    <property type="term" value="F:monooxygenase activity"/>
    <property type="evidence" value="ECO:0007669"/>
    <property type="project" value="UniProtKB-KW"/>
</dbReference>
<dbReference type="AlphaFoldDB" id="A0A9Q9ENB6"/>
<evidence type="ECO:0000256" key="1">
    <source>
        <dbReference type="ARBA" id="ARBA00001971"/>
    </source>
</evidence>